<evidence type="ECO:0000313" key="3">
    <source>
        <dbReference type="Proteomes" id="UP001430306"/>
    </source>
</evidence>
<feature type="domain" description="Transposase IS200-like" evidence="1">
    <location>
        <begin position="5"/>
        <end position="119"/>
    </location>
</feature>
<organism evidence="2 3">
    <name type="scientific">Rhodopirellula halodulae</name>
    <dbReference type="NCBI Taxonomy" id="2894198"/>
    <lineage>
        <taxon>Bacteria</taxon>
        <taxon>Pseudomonadati</taxon>
        <taxon>Planctomycetota</taxon>
        <taxon>Planctomycetia</taxon>
        <taxon>Pirellulales</taxon>
        <taxon>Pirellulaceae</taxon>
        <taxon>Rhodopirellula</taxon>
    </lineage>
</organism>
<gene>
    <name evidence="2" type="primary">tnpA</name>
    <name evidence="2" type="ORF">LOC71_12695</name>
</gene>
<accession>A0ABS8NKY4</accession>
<proteinExistence type="predicted"/>
<dbReference type="Pfam" id="PF01797">
    <property type="entry name" value="Y1_Tnp"/>
    <property type="match status" value="1"/>
</dbReference>
<comment type="caution">
    <text evidence="2">The sequence shown here is derived from an EMBL/GenBank/DDBJ whole genome shotgun (WGS) entry which is preliminary data.</text>
</comment>
<evidence type="ECO:0000259" key="1">
    <source>
        <dbReference type="SMART" id="SM01321"/>
    </source>
</evidence>
<dbReference type="Proteomes" id="UP001430306">
    <property type="component" value="Unassembled WGS sequence"/>
</dbReference>
<dbReference type="PANTHER" id="PTHR33360">
    <property type="entry name" value="TRANSPOSASE FOR INSERTION SEQUENCE ELEMENT IS200"/>
    <property type="match status" value="1"/>
</dbReference>
<dbReference type="PANTHER" id="PTHR33360:SF2">
    <property type="entry name" value="TRANSPOSASE FOR INSERTION SEQUENCE ELEMENT IS200"/>
    <property type="match status" value="1"/>
</dbReference>
<dbReference type="RefSeq" id="WP_230274077.1">
    <property type="nucleotide sequence ID" value="NZ_JAJKFW010000023.1"/>
</dbReference>
<protein>
    <submittedName>
        <fullName evidence="2">IS200/IS605 family transposase</fullName>
    </submittedName>
</protein>
<dbReference type="InterPro" id="IPR036515">
    <property type="entry name" value="Transposase_17_sf"/>
</dbReference>
<dbReference type="EMBL" id="JAJKFW010000023">
    <property type="protein sequence ID" value="MCC9643136.1"/>
    <property type="molecule type" value="Genomic_DNA"/>
</dbReference>
<dbReference type="Gene3D" id="3.30.70.1290">
    <property type="entry name" value="Transposase IS200-like"/>
    <property type="match status" value="1"/>
</dbReference>
<dbReference type="NCBIfam" id="NF033573">
    <property type="entry name" value="transpos_IS200"/>
    <property type="match status" value="1"/>
</dbReference>
<dbReference type="SMART" id="SM01321">
    <property type="entry name" value="Y1_Tnp"/>
    <property type="match status" value="1"/>
</dbReference>
<dbReference type="SUPFAM" id="SSF143422">
    <property type="entry name" value="Transposase IS200-like"/>
    <property type="match status" value="1"/>
</dbReference>
<keyword evidence="3" id="KW-1185">Reference proteome</keyword>
<sequence>MPSTHANILLHAVFSTKNRFKLIRDDWRDELFAYIGGTLREHKANLVKAGGVEDHVHLLFQSHPSFAIADTLRLIKANSSKWINEQRKVPAKFQWQTGYGVFSVSQSGKAAVSRYIDRQREHHAKQSYESEFLQLLDLHCVQYRKEFVFDQELHG</sequence>
<evidence type="ECO:0000313" key="2">
    <source>
        <dbReference type="EMBL" id="MCC9643136.1"/>
    </source>
</evidence>
<reference evidence="2" key="1">
    <citation type="submission" date="2021-11" db="EMBL/GenBank/DDBJ databases">
        <title>Genome sequence.</title>
        <authorList>
            <person name="Sun Q."/>
        </authorList>
    </citation>
    <scope>NUCLEOTIDE SEQUENCE</scope>
    <source>
        <strain evidence="2">JC740</strain>
    </source>
</reference>
<dbReference type="InterPro" id="IPR002686">
    <property type="entry name" value="Transposase_17"/>
</dbReference>
<name>A0ABS8NKY4_9BACT</name>